<sequence>MKRIPHTSILSCLFVLIALLSGCGKNTGPYPVPDSLQTHDALQEAYVQSFLEGRGCEAEGLLEQLVEQAVRRDDFRAAGNAYGLGWKLHQYAGMGAPALRGRAEYMLALAGEETPEKTFTSENTKLSPRDIQFKKALTDKKWKRLEKTLTAEDDSLYVSVYARKASQTALASGARKEAERFVELARKTDARQGWIIFLREDWKIKHQLANSEGEKAKIHARIEHLSNLIHPCR</sequence>
<organism evidence="1 2">
    <name type="scientific">Desulfobaculum bizertense DSM 18034</name>
    <dbReference type="NCBI Taxonomy" id="1121442"/>
    <lineage>
        <taxon>Bacteria</taxon>
        <taxon>Pseudomonadati</taxon>
        <taxon>Thermodesulfobacteriota</taxon>
        <taxon>Desulfovibrionia</taxon>
        <taxon>Desulfovibrionales</taxon>
        <taxon>Desulfovibrionaceae</taxon>
        <taxon>Desulfobaculum</taxon>
    </lineage>
</organism>
<dbReference type="AlphaFoldDB" id="A0A1T4W3G7"/>
<keyword evidence="2" id="KW-1185">Reference proteome</keyword>
<accession>A0A1T4W3G7</accession>
<protein>
    <recommendedName>
        <fullName evidence="3">Lipoprotein</fullName>
    </recommendedName>
</protein>
<evidence type="ECO:0000313" key="1">
    <source>
        <dbReference type="EMBL" id="SKA71800.1"/>
    </source>
</evidence>
<dbReference type="EMBL" id="FUYA01000004">
    <property type="protein sequence ID" value="SKA71800.1"/>
    <property type="molecule type" value="Genomic_DNA"/>
</dbReference>
<dbReference type="PROSITE" id="PS51257">
    <property type="entry name" value="PROKAR_LIPOPROTEIN"/>
    <property type="match status" value="1"/>
</dbReference>
<dbReference type="STRING" id="1121442.SAMN02745702_01556"/>
<reference evidence="1 2" key="1">
    <citation type="submission" date="2017-02" db="EMBL/GenBank/DDBJ databases">
        <authorList>
            <person name="Peterson S.W."/>
        </authorList>
    </citation>
    <scope>NUCLEOTIDE SEQUENCE [LARGE SCALE GENOMIC DNA]</scope>
    <source>
        <strain evidence="1 2">DSM 18034</strain>
    </source>
</reference>
<evidence type="ECO:0000313" key="2">
    <source>
        <dbReference type="Proteomes" id="UP000189733"/>
    </source>
</evidence>
<name>A0A1T4W3G7_9BACT</name>
<dbReference type="RefSeq" id="WP_078684832.1">
    <property type="nucleotide sequence ID" value="NZ_FUYA01000004.1"/>
</dbReference>
<evidence type="ECO:0008006" key="3">
    <source>
        <dbReference type="Google" id="ProtNLM"/>
    </source>
</evidence>
<gene>
    <name evidence="1" type="ORF">SAMN02745702_01556</name>
</gene>
<dbReference type="Proteomes" id="UP000189733">
    <property type="component" value="Unassembled WGS sequence"/>
</dbReference>
<proteinExistence type="predicted"/>
<dbReference type="OrthoDB" id="5471641at2"/>